<feature type="region of interest" description="Disordered" evidence="1">
    <location>
        <begin position="1"/>
        <end position="45"/>
    </location>
</feature>
<name>A0ABP0X8E5_9BRYO</name>
<gene>
    <name evidence="2" type="ORF">CSSPJE1EN1_LOCUS20812</name>
</gene>
<organism evidence="2 3">
    <name type="scientific">Sphagnum jensenii</name>
    <dbReference type="NCBI Taxonomy" id="128206"/>
    <lineage>
        <taxon>Eukaryota</taxon>
        <taxon>Viridiplantae</taxon>
        <taxon>Streptophyta</taxon>
        <taxon>Embryophyta</taxon>
        <taxon>Bryophyta</taxon>
        <taxon>Sphagnophytina</taxon>
        <taxon>Sphagnopsida</taxon>
        <taxon>Sphagnales</taxon>
        <taxon>Sphagnaceae</taxon>
        <taxon>Sphagnum</taxon>
    </lineage>
</organism>
<reference evidence="2" key="1">
    <citation type="submission" date="2024-02" db="EMBL/GenBank/DDBJ databases">
        <authorList>
            <consortium name="ELIXIR-Norway"/>
            <consortium name="Elixir Norway"/>
        </authorList>
    </citation>
    <scope>NUCLEOTIDE SEQUENCE</scope>
</reference>
<proteinExistence type="predicted"/>
<evidence type="ECO:0000313" key="3">
    <source>
        <dbReference type="Proteomes" id="UP001497444"/>
    </source>
</evidence>
<protein>
    <submittedName>
        <fullName evidence="2">Uncharacterized protein</fullName>
    </submittedName>
</protein>
<dbReference type="EMBL" id="OZ020101">
    <property type="protein sequence ID" value="CAK9275334.1"/>
    <property type="molecule type" value="Genomic_DNA"/>
</dbReference>
<keyword evidence="3" id="KW-1185">Reference proteome</keyword>
<evidence type="ECO:0000313" key="2">
    <source>
        <dbReference type="EMBL" id="CAK9275334.1"/>
    </source>
</evidence>
<sequence>MLQLQHGRTKKPAQLLSDDNLNEGQVAREDLSTTKAKAPSSKHVQKKRIATFHTCPIHPSIEYASRQRVKNRLSFRRRTPKPIADG</sequence>
<accession>A0ABP0X8E5</accession>
<evidence type="ECO:0000256" key="1">
    <source>
        <dbReference type="SAM" id="MobiDB-lite"/>
    </source>
</evidence>
<dbReference type="Proteomes" id="UP001497444">
    <property type="component" value="Chromosome 6"/>
</dbReference>